<organism evidence="1">
    <name type="scientific">Arundo donax</name>
    <name type="common">Giant reed</name>
    <name type="synonym">Donax arundinaceus</name>
    <dbReference type="NCBI Taxonomy" id="35708"/>
    <lineage>
        <taxon>Eukaryota</taxon>
        <taxon>Viridiplantae</taxon>
        <taxon>Streptophyta</taxon>
        <taxon>Embryophyta</taxon>
        <taxon>Tracheophyta</taxon>
        <taxon>Spermatophyta</taxon>
        <taxon>Magnoliopsida</taxon>
        <taxon>Liliopsida</taxon>
        <taxon>Poales</taxon>
        <taxon>Poaceae</taxon>
        <taxon>PACMAD clade</taxon>
        <taxon>Arundinoideae</taxon>
        <taxon>Arundineae</taxon>
        <taxon>Arundo</taxon>
    </lineage>
</organism>
<evidence type="ECO:0000313" key="1">
    <source>
        <dbReference type="EMBL" id="JAE13676.1"/>
    </source>
</evidence>
<reference evidence="1" key="1">
    <citation type="submission" date="2014-09" db="EMBL/GenBank/DDBJ databases">
        <authorList>
            <person name="Magalhaes I.L.F."/>
            <person name="Oliveira U."/>
            <person name="Santos F.R."/>
            <person name="Vidigal T.H.D.A."/>
            <person name="Brescovit A.D."/>
            <person name="Santos A.J."/>
        </authorList>
    </citation>
    <scope>NUCLEOTIDE SEQUENCE</scope>
    <source>
        <tissue evidence="1">Shoot tissue taken approximately 20 cm above the soil surface</tissue>
    </source>
</reference>
<reference evidence="1" key="2">
    <citation type="journal article" date="2015" name="Data Brief">
        <title>Shoot transcriptome of the giant reed, Arundo donax.</title>
        <authorList>
            <person name="Barrero R.A."/>
            <person name="Guerrero F.D."/>
            <person name="Moolhuijzen P."/>
            <person name="Goolsby J.A."/>
            <person name="Tidwell J."/>
            <person name="Bellgard S.E."/>
            <person name="Bellgard M.I."/>
        </authorList>
    </citation>
    <scope>NUCLEOTIDE SEQUENCE</scope>
    <source>
        <tissue evidence="1">Shoot tissue taken approximately 20 cm above the soil surface</tissue>
    </source>
</reference>
<name>A0A0A9FTM1_ARUDO</name>
<protein>
    <submittedName>
        <fullName evidence="1">Uncharacterized protein</fullName>
    </submittedName>
</protein>
<proteinExistence type="predicted"/>
<accession>A0A0A9FTM1</accession>
<sequence length="100" mass="11316">MHASIVHYLYILVAVYIGVHPWNYARINGALFVLTCPGLSSSMDTILNFVRNTIAWDHWHRESAVKYVACSIVFIFYCQKNRSKLNCLSSEMLGLGSDSS</sequence>
<dbReference type="AlphaFoldDB" id="A0A0A9FTM1"/>
<dbReference type="EMBL" id="GBRH01184220">
    <property type="protein sequence ID" value="JAE13676.1"/>
    <property type="molecule type" value="Transcribed_RNA"/>
</dbReference>